<comment type="caution">
    <text evidence="1">The sequence shown here is derived from an EMBL/GenBank/DDBJ whole genome shotgun (WGS) entry which is preliminary data.</text>
</comment>
<organism evidence="1">
    <name type="scientific">bioreactor metagenome</name>
    <dbReference type="NCBI Taxonomy" id="1076179"/>
    <lineage>
        <taxon>unclassified sequences</taxon>
        <taxon>metagenomes</taxon>
        <taxon>ecological metagenomes</taxon>
    </lineage>
</organism>
<reference evidence="1" key="1">
    <citation type="submission" date="2019-08" db="EMBL/GenBank/DDBJ databases">
        <authorList>
            <person name="Kucharzyk K."/>
            <person name="Murdoch R.W."/>
            <person name="Higgins S."/>
            <person name="Loffler F."/>
        </authorList>
    </citation>
    <scope>NUCLEOTIDE SEQUENCE</scope>
</reference>
<dbReference type="EMBL" id="VSSQ01136765">
    <property type="protein sequence ID" value="MPN60905.1"/>
    <property type="molecule type" value="Genomic_DNA"/>
</dbReference>
<name>A0A645JB51_9ZZZZ</name>
<evidence type="ECO:0000313" key="1">
    <source>
        <dbReference type="EMBL" id="MPN60905.1"/>
    </source>
</evidence>
<gene>
    <name evidence="1" type="ORF">SDC9_208638</name>
</gene>
<accession>A0A645JB51</accession>
<protein>
    <submittedName>
        <fullName evidence="1">Uncharacterized protein</fullName>
    </submittedName>
</protein>
<sequence>MIHDQRHFITVEHAGFVEFRKFVDGHRCSDVVAEYEVNIGQNQLPGLHLVQTAMRGQYFLRKRHCHLSLSHKVGMFGLNY</sequence>
<dbReference type="AlphaFoldDB" id="A0A645JB51"/>
<proteinExistence type="predicted"/>